<dbReference type="EMBL" id="JAEAGR010000004">
    <property type="protein sequence ID" value="MBH1940393.1"/>
    <property type="molecule type" value="Genomic_DNA"/>
</dbReference>
<dbReference type="InterPro" id="IPR006439">
    <property type="entry name" value="HAD-SF_hydro_IA"/>
</dbReference>
<dbReference type="InterPro" id="IPR050155">
    <property type="entry name" value="HAD-like_hydrolase_sf"/>
</dbReference>
<name>A0A8J7H1P8_9FIRM</name>
<dbReference type="SFLD" id="SFLDG01129">
    <property type="entry name" value="C1.5:_HAD__Beta-PGM__Phosphata"/>
    <property type="match status" value="1"/>
</dbReference>
<evidence type="ECO:0000313" key="2">
    <source>
        <dbReference type="Proteomes" id="UP000623269"/>
    </source>
</evidence>
<dbReference type="RefSeq" id="WP_197660615.1">
    <property type="nucleotide sequence ID" value="NZ_JAEAGR010000004.1"/>
</dbReference>
<dbReference type="GO" id="GO:0005829">
    <property type="term" value="C:cytosol"/>
    <property type="evidence" value="ECO:0007669"/>
    <property type="project" value="TreeGrafter"/>
</dbReference>
<dbReference type="GO" id="GO:0006281">
    <property type="term" value="P:DNA repair"/>
    <property type="evidence" value="ECO:0007669"/>
    <property type="project" value="TreeGrafter"/>
</dbReference>
<dbReference type="NCBIfam" id="TIGR01549">
    <property type="entry name" value="HAD-SF-IA-v1"/>
    <property type="match status" value="1"/>
</dbReference>
<keyword evidence="1" id="KW-0378">Hydrolase</keyword>
<dbReference type="GO" id="GO:0008967">
    <property type="term" value="F:phosphoglycolate phosphatase activity"/>
    <property type="evidence" value="ECO:0007669"/>
    <property type="project" value="TreeGrafter"/>
</dbReference>
<dbReference type="SFLD" id="SFLDG01135">
    <property type="entry name" value="C1.5.6:_HAD__Beta-PGM__Phospha"/>
    <property type="match status" value="1"/>
</dbReference>
<dbReference type="AlphaFoldDB" id="A0A8J7H1P8"/>
<protein>
    <submittedName>
        <fullName evidence="1">HAD-IA family hydrolase</fullName>
    </submittedName>
</protein>
<dbReference type="SFLD" id="SFLDS00003">
    <property type="entry name" value="Haloacid_Dehalogenase"/>
    <property type="match status" value="1"/>
</dbReference>
<dbReference type="PANTHER" id="PTHR43434:SF25">
    <property type="entry name" value="PHOSPHOGLYCOLATE PHOSPHATASE"/>
    <property type="match status" value="1"/>
</dbReference>
<gene>
    <name evidence="1" type="ORF">I5677_05715</name>
</gene>
<dbReference type="Proteomes" id="UP000623269">
    <property type="component" value="Unassembled WGS sequence"/>
</dbReference>
<dbReference type="PANTHER" id="PTHR43434">
    <property type="entry name" value="PHOSPHOGLYCOLATE PHOSPHATASE"/>
    <property type="match status" value="1"/>
</dbReference>
<dbReference type="Gene3D" id="3.40.50.1000">
    <property type="entry name" value="HAD superfamily/HAD-like"/>
    <property type="match status" value="1"/>
</dbReference>
<accession>A0A8J7H1P8</accession>
<dbReference type="InterPro" id="IPR023198">
    <property type="entry name" value="PGP-like_dom2"/>
</dbReference>
<dbReference type="Pfam" id="PF13419">
    <property type="entry name" value="HAD_2"/>
    <property type="match status" value="1"/>
</dbReference>
<dbReference type="SUPFAM" id="SSF56784">
    <property type="entry name" value="HAD-like"/>
    <property type="match status" value="1"/>
</dbReference>
<keyword evidence="2" id="KW-1185">Reference proteome</keyword>
<sequence length="207" mass="24240">MYQNIIWDFDGTLFDTYPSMTKTFLRVLKDNGINESYENILRLMKISASHAFRYCTENYQISEDRLYHFYTIDKKTNPEDFLPFPDCKDICKRIYESGKKNYLFTHRGKDAIAHIKHYGLDQYFEEYVIGGSGFKRKPDPEGILYLMDKYNMKPEDTLMIGDRDIDIIAAKNASIKACYFWQHPNAVVKEADHIIASIQELEAIIGL</sequence>
<reference evidence="1" key="1">
    <citation type="submission" date="2020-12" db="EMBL/GenBank/DDBJ databases">
        <title>M. sibirica DSM 26468T genome.</title>
        <authorList>
            <person name="Thieme N."/>
            <person name="Rettenmaier R."/>
            <person name="Zverlov V."/>
            <person name="Liebl W."/>
        </authorList>
    </citation>
    <scope>NUCLEOTIDE SEQUENCE</scope>
    <source>
        <strain evidence="1">DSM 26468</strain>
    </source>
</reference>
<organism evidence="1 2">
    <name type="scientific">Mobilitalea sibirica</name>
    <dbReference type="NCBI Taxonomy" id="1462919"/>
    <lineage>
        <taxon>Bacteria</taxon>
        <taxon>Bacillati</taxon>
        <taxon>Bacillota</taxon>
        <taxon>Clostridia</taxon>
        <taxon>Lachnospirales</taxon>
        <taxon>Lachnospiraceae</taxon>
        <taxon>Mobilitalea</taxon>
    </lineage>
</organism>
<comment type="caution">
    <text evidence="1">The sequence shown here is derived from an EMBL/GenBank/DDBJ whole genome shotgun (WGS) entry which is preliminary data.</text>
</comment>
<evidence type="ECO:0000313" key="1">
    <source>
        <dbReference type="EMBL" id="MBH1940393.1"/>
    </source>
</evidence>
<dbReference type="InterPro" id="IPR023214">
    <property type="entry name" value="HAD_sf"/>
</dbReference>
<dbReference type="InterPro" id="IPR041492">
    <property type="entry name" value="HAD_2"/>
</dbReference>
<dbReference type="InterPro" id="IPR036412">
    <property type="entry name" value="HAD-like_sf"/>
</dbReference>
<proteinExistence type="predicted"/>
<dbReference type="Gene3D" id="1.10.150.240">
    <property type="entry name" value="Putative phosphatase, domain 2"/>
    <property type="match status" value="1"/>
</dbReference>